<reference evidence="1 2" key="1">
    <citation type="submission" date="2020-09" db="EMBL/GenBank/DDBJ databases">
        <title>Echinicola sp. CAU 1574 isolated from sand of Sido Beach.</title>
        <authorList>
            <person name="Kim W."/>
        </authorList>
    </citation>
    <scope>NUCLEOTIDE SEQUENCE [LARGE SCALE GENOMIC DNA]</scope>
    <source>
        <strain evidence="1 2">CAU 1574</strain>
    </source>
</reference>
<dbReference type="Proteomes" id="UP000647133">
    <property type="component" value="Unassembled WGS sequence"/>
</dbReference>
<protein>
    <recommendedName>
        <fullName evidence="3">Transporter</fullName>
    </recommendedName>
</protein>
<evidence type="ECO:0000313" key="1">
    <source>
        <dbReference type="EMBL" id="MBD8489023.1"/>
    </source>
</evidence>
<organism evidence="1 2">
    <name type="scientific">Echinicola arenosa</name>
    <dbReference type="NCBI Taxonomy" id="2774144"/>
    <lineage>
        <taxon>Bacteria</taxon>
        <taxon>Pseudomonadati</taxon>
        <taxon>Bacteroidota</taxon>
        <taxon>Cytophagia</taxon>
        <taxon>Cytophagales</taxon>
        <taxon>Cyclobacteriaceae</taxon>
        <taxon>Echinicola</taxon>
    </lineage>
</organism>
<keyword evidence="2" id="KW-1185">Reference proteome</keyword>
<evidence type="ECO:0008006" key="3">
    <source>
        <dbReference type="Google" id="ProtNLM"/>
    </source>
</evidence>
<gene>
    <name evidence="1" type="ORF">IFO69_09725</name>
</gene>
<dbReference type="EMBL" id="JACYTQ010000003">
    <property type="protein sequence ID" value="MBD8489023.1"/>
    <property type="molecule type" value="Genomic_DNA"/>
</dbReference>
<comment type="caution">
    <text evidence="1">The sequence shown here is derived from an EMBL/GenBank/DDBJ whole genome shotgun (WGS) entry which is preliminary data.</text>
</comment>
<name>A0ABR9AJQ5_9BACT</name>
<accession>A0ABR9AJQ5</accession>
<proteinExistence type="predicted"/>
<evidence type="ECO:0000313" key="2">
    <source>
        <dbReference type="Proteomes" id="UP000647133"/>
    </source>
</evidence>
<sequence>MLNLDAFSQGVGKSNNPAYKPYFDSLKKMDYPYALPILGKQAYKRGYDISYAYGISGVYFTQTQEISIESTSIGINGSEQVDLSNVIDFGPTIATTNAYTVRPDIWLLPFLNLYGILGGGTTETRVNLLAPVGLETTQRFEARSFGLGATLAGAVGPVWIAWDNNYNFVDVDVIVEPIPAFNSSIRFGHTLRNPTYPQKSLAVWVGVFYQKLSNDTRGSIGVTEIFPGFGSGNFIGTLRDWSETLPPAQRLVVNQIINELENVSNNIDSDGTIDYTLEKRVTAPFNIILGSQYQFNKRWILRTELGVFGKRSQFMLNLNYRIPGFRKTTK</sequence>